<evidence type="ECO:0000313" key="3">
    <source>
        <dbReference type="Proteomes" id="UP000246722"/>
    </source>
</evidence>
<comment type="caution">
    <text evidence="2">The sequence shown here is derived from an EMBL/GenBank/DDBJ whole genome shotgun (WGS) entry which is preliminary data.</text>
</comment>
<gene>
    <name evidence="2" type="ORF">CTB96_16770</name>
</gene>
<evidence type="ECO:0000313" key="2">
    <source>
        <dbReference type="EMBL" id="PXA68272.1"/>
    </source>
</evidence>
<feature type="region of interest" description="Disordered" evidence="1">
    <location>
        <begin position="113"/>
        <end position="134"/>
    </location>
</feature>
<dbReference type="InterPro" id="IPR036388">
    <property type="entry name" value="WH-like_DNA-bd_sf"/>
</dbReference>
<dbReference type="InterPro" id="IPR036390">
    <property type="entry name" value="WH_DNA-bd_sf"/>
</dbReference>
<dbReference type="Pfam" id="PF11625">
    <property type="entry name" value="DUF3253"/>
    <property type="match status" value="1"/>
</dbReference>
<proteinExistence type="predicted"/>
<dbReference type="Proteomes" id="UP000246722">
    <property type="component" value="Unassembled WGS sequence"/>
</dbReference>
<dbReference type="PANTHER" id="PTHR37463:SF1">
    <property type="entry name" value="DUF2256 DOMAIN-CONTAINING PROTEIN"/>
    <property type="match status" value="1"/>
</dbReference>
<dbReference type="PANTHER" id="PTHR37463">
    <property type="entry name" value="GSL3115 PROTEIN"/>
    <property type="match status" value="1"/>
</dbReference>
<dbReference type="EMBL" id="QHLY01000012">
    <property type="protein sequence ID" value="PXA68272.1"/>
    <property type="molecule type" value="Genomic_DNA"/>
</dbReference>
<organism evidence="2 3">
    <name type="scientific">Cryobacterium arcticum</name>
    <dbReference type="NCBI Taxonomy" id="670052"/>
    <lineage>
        <taxon>Bacteria</taxon>
        <taxon>Bacillati</taxon>
        <taxon>Actinomycetota</taxon>
        <taxon>Actinomycetes</taxon>
        <taxon>Micrococcales</taxon>
        <taxon>Microbacteriaceae</taxon>
        <taxon>Cryobacterium</taxon>
    </lineage>
</organism>
<dbReference type="SUPFAM" id="SSF46785">
    <property type="entry name" value="Winged helix' DNA-binding domain"/>
    <property type="match status" value="1"/>
</dbReference>
<protein>
    <recommendedName>
        <fullName evidence="4">DUF2256 and DUF3253 domain-containing protein</fullName>
    </recommendedName>
</protein>
<dbReference type="Pfam" id="PF10013">
    <property type="entry name" value="DUF2256"/>
    <property type="match status" value="1"/>
</dbReference>
<evidence type="ECO:0008006" key="4">
    <source>
        <dbReference type="Google" id="ProtNLM"/>
    </source>
</evidence>
<keyword evidence="3" id="KW-1185">Reference proteome</keyword>
<dbReference type="InterPro" id="IPR017136">
    <property type="entry name" value="UCP037205"/>
</dbReference>
<accession>A0A317ZP52</accession>
<evidence type="ECO:0000256" key="1">
    <source>
        <dbReference type="SAM" id="MobiDB-lite"/>
    </source>
</evidence>
<dbReference type="OrthoDB" id="34459at2"/>
<dbReference type="AlphaFoldDB" id="A0A317ZP52"/>
<name>A0A317ZP52_9MICO</name>
<dbReference type="InterPro" id="IPR021660">
    <property type="entry name" value="DUF3253"/>
</dbReference>
<sequence length="134" mass="14882">MAHRQRAPSDAPGDRADKTCASCGRRIEWRAKWANTWDAVKYCSAACRAHGVNETDRRLEETIVTLLEARAQDATICPSDAARAIGGEEWRDLMEPARRAARRMVARGELQITQGGSVVDPSTAKGPIRLRRPR</sequence>
<reference evidence="2 3" key="1">
    <citation type="submission" date="2018-05" db="EMBL/GenBank/DDBJ databases">
        <title>Genetic diversity of glacier-inhabiting Cryobacterium bacteria in China and description of Cryobacterium mengkeensis sp. nov. and Arthrobacter glacialis sp. nov.</title>
        <authorList>
            <person name="Liu Q."/>
            <person name="Xin Y.-H."/>
        </authorList>
    </citation>
    <scope>NUCLEOTIDE SEQUENCE [LARGE SCALE GENOMIC DNA]</scope>
    <source>
        <strain evidence="2 3">SK-1</strain>
    </source>
</reference>
<dbReference type="Gene3D" id="1.10.10.10">
    <property type="entry name" value="Winged helix-like DNA-binding domain superfamily/Winged helix DNA-binding domain"/>
    <property type="match status" value="1"/>
</dbReference>